<dbReference type="OrthoDB" id="4114825at2759"/>
<dbReference type="Pfam" id="PF26013">
    <property type="entry name" value="DUF8004"/>
    <property type="match status" value="1"/>
</dbReference>
<dbReference type="GeneID" id="75827035"/>
<dbReference type="Proteomes" id="UP001055219">
    <property type="component" value="Unassembled WGS sequence"/>
</dbReference>
<feature type="compositionally biased region" description="Polar residues" evidence="1">
    <location>
        <begin position="624"/>
        <end position="657"/>
    </location>
</feature>
<reference evidence="3" key="1">
    <citation type="journal article" date="2021" name="J Fungi (Basel)">
        <title>Genomic and Metabolomic Analyses of the Marine Fungus Emericellopsis cladophorae: Insights into Saltwater Adaptability Mechanisms and Its Biosynthetic Potential.</title>
        <authorList>
            <person name="Goncalves M.F.M."/>
            <person name="Hilario S."/>
            <person name="Van de Peer Y."/>
            <person name="Esteves A.C."/>
            <person name="Alves A."/>
        </authorList>
    </citation>
    <scope>NUCLEOTIDE SEQUENCE</scope>
    <source>
        <strain evidence="3">MUM 19.33</strain>
    </source>
</reference>
<feature type="region of interest" description="Disordered" evidence="1">
    <location>
        <begin position="623"/>
        <end position="677"/>
    </location>
</feature>
<dbReference type="PANTHER" id="PTHR39601">
    <property type="entry name" value="CHORIOGENIN HMINOR"/>
    <property type="match status" value="1"/>
</dbReference>
<dbReference type="PANTHER" id="PTHR39601:SF1">
    <property type="entry name" value="CHORIOGENIN HMINOR"/>
    <property type="match status" value="1"/>
</dbReference>
<evidence type="ECO:0000259" key="2">
    <source>
        <dbReference type="Pfam" id="PF26013"/>
    </source>
</evidence>
<gene>
    <name evidence="3" type="ORF">J7T54_000516</name>
</gene>
<evidence type="ECO:0000313" key="3">
    <source>
        <dbReference type="EMBL" id="KAI6778860.1"/>
    </source>
</evidence>
<comment type="caution">
    <text evidence="3">The sequence shown here is derived from an EMBL/GenBank/DDBJ whole genome shotgun (WGS) entry which is preliminary data.</text>
</comment>
<keyword evidence="4" id="KW-1185">Reference proteome</keyword>
<feature type="compositionally biased region" description="Polar residues" evidence="1">
    <location>
        <begin position="556"/>
        <end position="568"/>
    </location>
</feature>
<feature type="region of interest" description="Disordered" evidence="1">
    <location>
        <begin position="708"/>
        <end position="728"/>
    </location>
</feature>
<proteinExistence type="predicted"/>
<feature type="region of interest" description="Disordered" evidence="1">
    <location>
        <begin position="544"/>
        <end position="598"/>
    </location>
</feature>
<evidence type="ECO:0000313" key="4">
    <source>
        <dbReference type="Proteomes" id="UP001055219"/>
    </source>
</evidence>
<reference evidence="3" key="2">
    <citation type="submission" date="2022-07" db="EMBL/GenBank/DDBJ databases">
        <authorList>
            <person name="Goncalves M.F.M."/>
            <person name="Hilario S."/>
            <person name="Van De Peer Y."/>
            <person name="Esteves A.C."/>
            <person name="Alves A."/>
        </authorList>
    </citation>
    <scope>NUCLEOTIDE SEQUENCE</scope>
    <source>
        <strain evidence="3">MUM 19.33</strain>
    </source>
</reference>
<organism evidence="3 4">
    <name type="scientific">Emericellopsis cladophorae</name>
    <dbReference type="NCBI Taxonomy" id="2686198"/>
    <lineage>
        <taxon>Eukaryota</taxon>
        <taxon>Fungi</taxon>
        <taxon>Dikarya</taxon>
        <taxon>Ascomycota</taxon>
        <taxon>Pezizomycotina</taxon>
        <taxon>Sordariomycetes</taxon>
        <taxon>Hypocreomycetidae</taxon>
        <taxon>Hypocreales</taxon>
        <taxon>Bionectriaceae</taxon>
        <taxon>Emericellopsis</taxon>
    </lineage>
</organism>
<dbReference type="AlphaFoldDB" id="A0A9P9XWR1"/>
<feature type="compositionally biased region" description="Low complexity" evidence="1">
    <location>
        <begin position="586"/>
        <end position="598"/>
    </location>
</feature>
<dbReference type="InterPro" id="IPR058317">
    <property type="entry name" value="DUF8004"/>
</dbReference>
<dbReference type="EMBL" id="JAGIXG020000057">
    <property type="protein sequence ID" value="KAI6778860.1"/>
    <property type="molecule type" value="Genomic_DNA"/>
</dbReference>
<feature type="domain" description="DUF8004" evidence="2">
    <location>
        <begin position="154"/>
        <end position="244"/>
    </location>
</feature>
<dbReference type="RefSeq" id="XP_051359716.1">
    <property type="nucleotide sequence ID" value="XM_051509242.1"/>
</dbReference>
<name>A0A9P9XWR1_9HYPO</name>
<protein>
    <recommendedName>
        <fullName evidence="2">DUF8004 domain-containing protein</fullName>
    </recommendedName>
</protein>
<evidence type="ECO:0000256" key="1">
    <source>
        <dbReference type="SAM" id="MobiDB-lite"/>
    </source>
</evidence>
<sequence length="771" mass="85392">MKRWDGAARSCYEWDGLHKDPDLWLRGGDCLVYLYGQGQSQRGPSFQICFKELVRQKCRPFIERFAISDGAPLPRNARQLEGWAATASRPIKLYIPPPNKATRGQAFAYHIATRNFLAWVFRQSLVGEHLGSAIVGLMCSMHEFRSDDVEDHAADVHAYLDEEGYLNLVSQPNHALGLLYYAETFRIRDTYVRALAHCVGMSDRLHACPGYPALSLATKNTIRQSKVSLDDRQSAATDMLSDLLDEELSEAQLGIPAALRAHLERFRSYLMSMYTNRLGYYPPRAFDSHLCRTMRDEFESLYHLLVDYAHPAAGGLPSVASGGLCTLQLVNTFDTSNRYAPLDHPLPLLPDVAAGGASKFTPWRARADRMRPEKKLLAHAALLKASHGHEAAPSNELVRAYRTFEEESVFSPHKADKLDKVSLVDGRKVRWILVYAVYQVLLSITNVPPEVYDAAEAPYHLAIGTHVDDLVPWAGTEAPILGGLSEQKEQGVATDNTQPIRWADSAGVTLVDDVERIEIKPDIDYLALNHRETQALHERNHVGQSMSTGTLARASSVKNRLSRNSTVRRSLRMFRPSSTGQSVDGPSSSSTMTSSPKPTYHEIMVQGYGNGLNRVSSPCDAWHRSNSTASKASTSDSVPGSTNSGDTVESSLVTPTSEPGHFDLALDGGQPRPDPRGRQVVSMVVDPSDMMSFASGLRRTGSLLWPARRGPEVKQPPLHTPGQTDRRRISQPQIAVQDDWAAMQAFMDGVDTRQDDAWEQYASIGGLTEMR</sequence>
<feature type="compositionally biased region" description="Polar residues" evidence="1">
    <location>
        <begin position="576"/>
        <end position="585"/>
    </location>
</feature>
<accession>A0A9P9XWR1</accession>